<dbReference type="AlphaFoldDB" id="A0A7K3WH73"/>
<sequence length="265" mass="27661">MNGDAVRAIARRDLTAVARDKGVLAPMLIVPLVFVVVFPALAFGISQVSVDLGDFARILELVPRPVLDALPADPSVRLALVFASYVVPPLMLVVPLVVAQVIATDAVAGERERGTIEGLLLAPVTDTEVLLGKLLGAWVPALVVGLASSLAYGAALDVLFWSTLHHLLLPTGSWLLMVLWFGPAFSAAALGLTVLVSAQARSVQAASQVAGVAVLPVILVTVGQLTGLLLLTGWVVLLAGLALWCLAGWLTVLGARALRRENQVA</sequence>
<keyword evidence="3" id="KW-1185">Reference proteome</keyword>
<dbReference type="PANTHER" id="PTHR43471">
    <property type="entry name" value="ABC TRANSPORTER PERMEASE"/>
    <property type="match status" value="1"/>
</dbReference>
<name>A0A7K3WH73_9ACTN</name>
<dbReference type="Pfam" id="PF12679">
    <property type="entry name" value="ABC2_membrane_2"/>
    <property type="match status" value="1"/>
</dbReference>
<evidence type="ECO:0000256" key="1">
    <source>
        <dbReference type="SAM" id="Phobius"/>
    </source>
</evidence>
<feature type="transmembrane region" description="Helical" evidence="1">
    <location>
        <begin position="78"/>
        <end position="103"/>
    </location>
</feature>
<keyword evidence="1" id="KW-0812">Transmembrane</keyword>
<keyword evidence="1" id="KW-0472">Membrane</keyword>
<accession>A0A7K3WH73</accession>
<dbReference type="GO" id="GO:0005886">
    <property type="term" value="C:plasma membrane"/>
    <property type="evidence" value="ECO:0007669"/>
    <property type="project" value="UniProtKB-SubCell"/>
</dbReference>
<protein>
    <submittedName>
        <fullName evidence="2">ABC transporter permease subunit</fullName>
    </submittedName>
</protein>
<dbReference type="RefSeq" id="WP_152728260.1">
    <property type="nucleotide sequence ID" value="NZ_JAABOZ010000010.1"/>
</dbReference>
<feature type="transmembrane region" description="Helical" evidence="1">
    <location>
        <begin position="174"/>
        <end position="197"/>
    </location>
</feature>
<organism evidence="2 3">
    <name type="scientific">Goekera deserti</name>
    <dbReference type="NCBI Taxonomy" id="2497753"/>
    <lineage>
        <taxon>Bacteria</taxon>
        <taxon>Bacillati</taxon>
        <taxon>Actinomycetota</taxon>
        <taxon>Actinomycetes</taxon>
        <taxon>Geodermatophilales</taxon>
        <taxon>Geodermatophilaceae</taxon>
        <taxon>Goekera</taxon>
    </lineage>
</organism>
<feature type="transmembrane region" description="Helical" evidence="1">
    <location>
        <begin position="21"/>
        <end position="45"/>
    </location>
</feature>
<feature type="transmembrane region" description="Helical" evidence="1">
    <location>
        <begin position="237"/>
        <end position="258"/>
    </location>
</feature>
<reference evidence="2 3" key="1">
    <citation type="submission" date="2020-02" db="EMBL/GenBank/DDBJ databases">
        <title>The whole genome sequence of CPCC 205119.</title>
        <authorList>
            <person name="Jiang Z."/>
        </authorList>
    </citation>
    <scope>NUCLEOTIDE SEQUENCE [LARGE SCALE GENOMIC DNA]</scope>
    <source>
        <strain evidence="2 3">CPCC 205119</strain>
    </source>
</reference>
<evidence type="ECO:0000313" key="3">
    <source>
        <dbReference type="Proteomes" id="UP000470470"/>
    </source>
</evidence>
<feature type="transmembrane region" description="Helical" evidence="1">
    <location>
        <begin position="209"/>
        <end position="231"/>
    </location>
</feature>
<gene>
    <name evidence="2" type="ORF">G1H19_17205</name>
</gene>
<keyword evidence="1" id="KW-1133">Transmembrane helix</keyword>
<dbReference type="EMBL" id="JAAGWK010000025">
    <property type="protein sequence ID" value="NEL55722.1"/>
    <property type="molecule type" value="Genomic_DNA"/>
</dbReference>
<dbReference type="Proteomes" id="UP000470470">
    <property type="component" value="Unassembled WGS sequence"/>
</dbReference>
<dbReference type="GO" id="GO:0140359">
    <property type="term" value="F:ABC-type transporter activity"/>
    <property type="evidence" value="ECO:0007669"/>
    <property type="project" value="InterPro"/>
</dbReference>
<proteinExistence type="predicted"/>
<feature type="transmembrane region" description="Helical" evidence="1">
    <location>
        <begin position="134"/>
        <end position="154"/>
    </location>
</feature>
<evidence type="ECO:0000313" key="2">
    <source>
        <dbReference type="EMBL" id="NEL55722.1"/>
    </source>
</evidence>
<dbReference type="PANTHER" id="PTHR43471:SF1">
    <property type="entry name" value="ABC TRANSPORTER PERMEASE PROTEIN NOSY-RELATED"/>
    <property type="match status" value="1"/>
</dbReference>
<comment type="caution">
    <text evidence="2">The sequence shown here is derived from an EMBL/GenBank/DDBJ whole genome shotgun (WGS) entry which is preliminary data.</text>
</comment>